<sequence>MNRLAPATTAQVHSLQFCTSQQPPPMRPPARRPPLHVSTLQQLTIQLQPPPKESASLLDHLLTLEPCTAAAWLLARLDVGALES</sequence>
<dbReference type="HOGENOM" id="CLU_2530826_0_0_1"/>
<organism evidence="1">
    <name type="scientific">Zea mays</name>
    <name type="common">Maize</name>
    <dbReference type="NCBI Taxonomy" id="4577"/>
    <lineage>
        <taxon>Eukaryota</taxon>
        <taxon>Viridiplantae</taxon>
        <taxon>Streptophyta</taxon>
        <taxon>Embryophyta</taxon>
        <taxon>Tracheophyta</taxon>
        <taxon>Spermatophyta</taxon>
        <taxon>Magnoliopsida</taxon>
        <taxon>Liliopsida</taxon>
        <taxon>Poales</taxon>
        <taxon>Poaceae</taxon>
        <taxon>PACMAD clade</taxon>
        <taxon>Panicoideae</taxon>
        <taxon>Andropogonodae</taxon>
        <taxon>Andropogoneae</taxon>
        <taxon>Tripsacinae</taxon>
        <taxon>Zea</taxon>
    </lineage>
</organism>
<evidence type="ECO:0000313" key="1">
    <source>
        <dbReference type="EMBL" id="ACR36988.1"/>
    </source>
</evidence>
<dbReference type="EMBL" id="BT086635">
    <property type="protein sequence ID" value="ACR36988.1"/>
    <property type="molecule type" value="mRNA"/>
</dbReference>
<accession>C4J738</accession>
<dbReference type="AlphaFoldDB" id="C4J738"/>
<protein>
    <submittedName>
        <fullName evidence="1">Uncharacterized protein</fullName>
    </submittedName>
</protein>
<name>C4J738_MAIZE</name>
<reference evidence="1" key="1">
    <citation type="journal article" date="2009" name="PLoS Genet.">
        <title>Sequencing, mapping, and analysis of 27,455 maize full-length cDNAs.</title>
        <authorList>
            <person name="Soderlund C."/>
            <person name="Descour A."/>
            <person name="Kudrna D."/>
            <person name="Bomhoff M."/>
            <person name="Boyd L."/>
            <person name="Currie J."/>
            <person name="Angelova A."/>
            <person name="Collura K."/>
            <person name="Wissotski M."/>
            <person name="Ashley E."/>
            <person name="Morrow D."/>
            <person name="Fernandes J."/>
            <person name="Walbot V."/>
            <person name="Yu Y."/>
        </authorList>
    </citation>
    <scope>NUCLEOTIDE SEQUENCE</scope>
    <source>
        <strain evidence="1">B73</strain>
    </source>
</reference>
<reference evidence="1" key="2">
    <citation type="submission" date="2012-06" db="EMBL/GenBank/DDBJ databases">
        <authorList>
            <person name="Yu Y."/>
            <person name="Currie J."/>
            <person name="Lomeli R."/>
            <person name="Angelova A."/>
            <person name="Collura K."/>
            <person name="Wissotski M."/>
            <person name="Campos D."/>
            <person name="Kudrna D."/>
            <person name="Golser W."/>
            <person name="Ashely E."/>
            <person name="Descour A."/>
            <person name="Fernandes J."/>
            <person name="Soderlund C."/>
            <person name="Walbot V."/>
        </authorList>
    </citation>
    <scope>NUCLEOTIDE SEQUENCE</scope>
    <source>
        <strain evidence="1">B73</strain>
    </source>
</reference>
<proteinExistence type="evidence at transcript level"/>